<dbReference type="Pfam" id="PF00632">
    <property type="entry name" value="HECT"/>
    <property type="match status" value="1"/>
</dbReference>
<dbReference type="Gene3D" id="3.90.1750.10">
    <property type="entry name" value="Hect, E3 ligase catalytic domains"/>
    <property type="match status" value="1"/>
</dbReference>
<keyword evidence="18" id="KW-1185">Reference proteome</keyword>
<evidence type="ECO:0000256" key="3">
    <source>
        <dbReference type="ARBA" id="ARBA00004906"/>
    </source>
</evidence>
<evidence type="ECO:0000256" key="5">
    <source>
        <dbReference type="ARBA" id="ARBA00022553"/>
    </source>
</evidence>
<feature type="coiled-coil region" evidence="13">
    <location>
        <begin position="1343"/>
        <end position="1373"/>
    </location>
</feature>
<feature type="region of interest" description="Disordered" evidence="14">
    <location>
        <begin position="240"/>
        <end position="398"/>
    </location>
</feature>
<feature type="active site" description="Glycyl thioester intermediate" evidence="11">
    <location>
        <position position="2175"/>
    </location>
</feature>
<evidence type="ECO:0000256" key="11">
    <source>
        <dbReference type="PROSITE-ProRule" id="PRU00104"/>
    </source>
</evidence>
<feature type="compositionally biased region" description="Low complexity" evidence="14">
    <location>
        <begin position="476"/>
        <end position="496"/>
    </location>
</feature>
<feature type="compositionally biased region" description="Polar residues" evidence="14">
    <location>
        <begin position="1296"/>
        <end position="1305"/>
    </location>
</feature>
<keyword evidence="6 12" id="KW-0808">Transferase</keyword>
<feature type="compositionally biased region" description="Low complexity" evidence="14">
    <location>
        <begin position="1256"/>
        <end position="1271"/>
    </location>
</feature>
<dbReference type="InterPro" id="IPR037197">
    <property type="entry name" value="WWE_dom_sf"/>
</dbReference>
<dbReference type="GO" id="GO:0008270">
    <property type="term" value="F:zinc ion binding"/>
    <property type="evidence" value="ECO:0007669"/>
    <property type="project" value="InterPro"/>
</dbReference>
<feature type="compositionally biased region" description="Polar residues" evidence="14">
    <location>
        <begin position="330"/>
        <end position="358"/>
    </location>
</feature>
<dbReference type="Gene3D" id="3.30.2410.10">
    <property type="entry name" value="Hect, E3 ligase catalytic domain"/>
    <property type="match status" value="1"/>
</dbReference>
<dbReference type="Pfam" id="PF02825">
    <property type="entry name" value="WWE"/>
    <property type="match status" value="1"/>
</dbReference>
<dbReference type="PANTHER" id="PTHR45670">
    <property type="entry name" value="E3 UBIQUITIN-PROTEIN LIGASE TRIP12"/>
    <property type="match status" value="1"/>
</dbReference>
<feature type="compositionally biased region" description="Low complexity" evidence="14">
    <location>
        <begin position="1147"/>
        <end position="1182"/>
    </location>
</feature>
<dbReference type="InterPro" id="IPR011989">
    <property type="entry name" value="ARM-like"/>
</dbReference>
<dbReference type="Proteomes" id="UP000749559">
    <property type="component" value="Unassembled WGS sequence"/>
</dbReference>
<keyword evidence="10" id="KW-0539">Nucleus</keyword>
<feature type="compositionally biased region" description="Polar residues" evidence="14">
    <location>
        <begin position="135"/>
        <end position="150"/>
    </location>
</feature>
<dbReference type="SUPFAM" id="SSF56204">
    <property type="entry name" value="Hect, E3 ligase catalytic domain"/>
    <property type="match status" value="1"/>
</dbReference>
<feature type="compositionally biased region" description="Polar residues" evidence="14">
    <location>
        <begin position="1192"/>
        <end position="1202"/>
    </location>
</feature>
<keyword evidence="9" id="KW-0234">DNA repair</keyword>
<gene>
    <name evidence="17" type="ORF">OFUS_LOCUS8002</name>
</gene>
<evidence type="ECO:0000256" key="7">
    <source>
        <dbReference type="ARBA" id="ARBA00022763"/>
    </source>
</evidence>
<evidence type="ECO:0000256" key="9">
    <source>
        <dbReference type="ARBA" id="ARBA00023204"/>
    </source>
</evidence>
<evidence type="ECO:0000256" key="14">
    <source>
        <dbReference type="SAM" id="MobiDB-lite"/>
    </source>
</evidence>
<feature type="region of interest" description="Disordered" evidence="14">
    <location>
        <begin position="986"/>
        <end position="1014"/>
    </location>
</feature>
<dbReference type="InterPro" id="IPR018123">
    <property type="entry name" value="WWE-dom_subgr"/>
</dbReference>
<dbReference type="PROSITE" id="PS50918">
    <property type="entry name" value="WWE"/>
    <property type="match status" value="1"/>
</dbReference>
<dbReference type="PROSITE" id="PS50237">
    <property type="entry name" value="HECT"/>
    <property type="match status" value="1"/>
</dbReference>
<feature type="region of interest" description="Disordered" evidence="14">
    <location>
        <begin position="1623"/>
        <end position="1650"/>
    </location>
</feature>
<feature type="compositionally biased region" description="Polar residues" evidence="14">
    <location>
        <begin position="98"/>
        <end position="107"/>
    </location>
</feature>
<comment type="catalytic activity">
    <reaction evidence="1 12">
        <text>S-ubiquitinyl-[E2 ubiquitin-conjugating enzyme]-L-cysteine + [acceptor protein]-L-lysine = [E2 ubiquitin-conjugating enzyme]-L-cysteine + N(6)-ubiquitinyl-[acceptor protein]-L-lysine.</text>
        <dbReference type="EC" id="2.3.2.26"/>
    </reaction>
</comment>
<dbReference type="CDD" id="cd00078">
    <property type="entry name" value="HECTc"/>
    <property type="match status" value="1"/>
</dbReference>
<feature type="domain" description="WWE" evidence="16">
    <location>
        <begin position="919"/>
        <end position="995"/>
    </location>
</feature>
<dbReference type="EC" id="2.3.2.26" evidence="12"/>
<dbReference type="SUPFAM" id="SSF48371">
    <property type="entry name" value="ARM repeat"/>
    <property type="match status" value="1"/>
</dbReference>
<evidence type="ECO:0000256" key="8">
    <source>
        <dbReference type="ARBA" id="ARBA00022786"/>
    </source>
</evidence>
<feature type="compositionally biased region" description="Basic residues" evidence="14">
    <location>
        <begin position="375"/>
        <end position="384"/>
    </location>
</feature>
<keyword evidence="5" id="KW-0597">Phosphoprotein</keyword>
<feature type="compositionally biased region" description="Polar residues" evidence="14">
    <location>
        <begin position="385"/>
        <end position="398"/>
    </location>
</feature>
<comment type="similarity">
    <text evidence="4 12">Belongs to the UPL family. K-HECT subfamily.</text>
</comment>
<feature type="compositionally biased region" description="Basic residues" evidence="14">
    <location>
        <begin position="1208"/>
        <end position="1222"/>
    </location>
</feature>
<comment type="subcellular location">
    <subcellularLocation>
        <location evidence="2">Nucleus</location>
        <location evidence="2">Nucleoplasm</location>
    </subcellularLocation>
</comment>
<feature type="compositionally biased region" description="Low complexity" evidence="14">
    <location>
        <begin position="192"/>
        <end position="220"/>
    </location>
</feature>
<dbReference type="EMBL" id="CAIIXF020000004">
    <property type="protein sequence ID" value="CAH1781422.1"/>
    <property type="molecule type" value="Genomic_DNA"/>
</dbReference>
<sequence>MRPLERIWYLFGDVSHKSSKTTPNWHISQKRVIYWNYNLSIGIQDVQVDNSKTKSRGSRSYSSESEGHQGQTRKKQPSGQGRSQSTSTKRRKLTSTQESNSGRGSQTARRRTRSQGSVDNEYTAALVSDSRRASRISTSSGEFIIQNQTKPKGRKTKPTVVPNGTGPVSSSNSSINFDSQQGPAKRTRKRSFSSTSTNSSTVTSTAPSTLTSTTGASTTDRSPHSFKATTNLGALLNGLSESTAPHTTHQLNKVKSKKQKSKSKASNSKAQTSVSKRAVTLNELLLDVTPPLETPTNNKKSKKRSFSGPSELRALRSNPKATLIPGLPYYNTNKSHLPQTETTTPPSLQVNNTNSAPDYTQGIGIGSIPTQQLPPKKKLTRKLKASNSATFQTTQPGSSDGTVTFHFNQLSHQATSSLFIYPKKRAKFEQESDPSQGQPVPSTSNQSSRSQSKGRKVKSPELESLRRSSRHRKTGSCASSSSRRSASSKSNSAQPNQSAYSSAFAATASTFSTAMSGQDGEGSSSGARPEGSGGPTDESTQGASAASSTTGAAAMLLPTEADGEMDSDVGRLQALLEARGLPSHLFGALGPRMHQLLHRSMSGGTMNKAQQLLTGIQSTGDEGSQLTSVIEMCQLLVMGNEDTLAGFPIKQVVPALISLLRMEHNFDMMNHACRALTYMMEALPRSSAVVVDAVPVFLEKLQVIQCMDVAEQALTALEMLSRRHCKAILHAGGIGACLMFLDFFSINAQRCALAITANCCQNINPDEFHYVRESLALLSARVNTSDKKSVESTCLCFSRLVENYQHDERILKEIAAHGLLSNTQQLLVVTPPLIPTGTFVMVIRMLAVMCANCSDLAVVLLKQNIADTLCFLLVGTSEPSTGLIELVARTPQELYELVCLIGELMPKLPTDGIFAVDSMLRRHPTVNTDAVIWQWRDDRGLWHPYTTIDSRIIEAAHQGGEDEACLSTMGRTYTIDFHSMQQINEDSGTARPVQRKPNPLAAKSDSTASVTRSDSRAEVLAEKTELASSFIQSLFGVLYEVYSSSAGPSVRHKCLQAILRMVYFANPDLLQSVLKQHAVSSHIASMMASHDLKVVVGALQMSYILMGKLPDIFSVFFRREGVMHQIKRLSEVEIADTSPKKAVAGASKDASSSSSSSLNQSSPERSSSQTSLGSASSTSLTTPAPPGGSADSGRNASPSQMRLSDVLKRKKAPKRVSTRKTSKGATEAPSDLPKSGAPSKSTPVSRGKSLGKDSSKSSSSASPRASFLSSLNPSRWGRSSTSEKPPPKPHHETCLVRNNSGPLSNNKEKVRSWIKDQAIKFEKEHGDSNIEKQGSTNPALDVLNRLSAATTMLEKEENELEALETMASILKKSDVSPFEVIHSNLVRKLLAYLTEDCSQRELRLRRFLHVFLNCPSPDTAAVIELDMSVPPHIAQLVSKLLGCVHQLEQFQVKVHDLPGGTASTGRGSNALRFFNTHQLKCHLQRHPECRNLRQWRGGPVKIDPLALTQAIERYLVMRGFGRIKNNSTSDADDISDDDDNSDDDIDDTMAAVFITQGTAKHKLQFLIGDHVIPYNMTVYQAVKQYSTSHDTGHETDTDTENPLGNADIWVQSHTIWYKPAPEAEREQAMGASPKKSKSETKTKAAPKSKKDELWTDGLCPPIVSPLEGYLVPVLPPTFCGKDPSVDVLALLRVIHALNRHWGSLYQCSTYQAVLSSVEYVSSKLAAKANRQLQDPLVIMTGNLPSWLAEVARTCPFLLPFDTRQLLFYATSFDRDRAMMRLQDGSAEPATNTEGSDRVAPRLDRRKRMVSREDLLKQAEKVMEDLGSSKALLEIQYETEVGTGLGPTLEFYALVSLELQRADLEMWRGEKIQLKDSKGSEGVLYMHSAPGLFPQPLGRNAKTAHVTKVRNKFKFMGKFVAKSLMDSRMIDIPLSQAFYKWLLGQESMLCSRDLQYVDPVLAKSFYQLEEVVRQKKFIESDKSHTEVSRELAMQNLTVDGCSVDDLALDFTLSVGSTNLELKKGGRDIAVTLDNLEEYLRLVVHWTLVEGVSKQFESFLEGFECIFPVKHLLSFYPEELEQLFCGSKEEKWDIKMLMESCRPDHGFNHDSQAVKFLYEILTEMTPEEQRGFLQFVTGSPRLPVGGFKSLTPPLTIVRKPVEGNENADDFLPSVMTCVNYLKLPDYSSKDVMKEKLTLAWKEGQLSFHLS</sequence>
<dbReference type="OrthoDB" id="271273at2759"/>
<evidence type="ECO:0000313" key="17">
    <source>
        <dbReference type="EMBL" id="CAH1781422.1"/>
    </source>
</evidence>
<feature type="region of interest" description="Disordered" evidence="14">
    <location>
        <begin position="50"/>
        <end position="226"/>
    </location>
</feature>
<dbReference type="SUPFAM" id="SSF117839">
    <property type="entry name" value="WWE domain"/>
    <property type="match status" value="1"/>
</dbReference>
<comment type="pathway">
    <text evidence="3 12">Protein modification; protein ubiquitination.</text>
</comment>
<organism evidence="17 18">
    <name type="scientific">Owenia fusiformis</name>
    <name type="common">Polychaete worm</name>
    <dbReference type="NCBI Taxonomy" id="6347"/>
    <lineage>
        <taxon>Eukaryota</taxon>
        <taxon>Metazoa</taxon>
        <taxon>Spiralia</taxon>
        <taxon>Lophotrochozoa</taxon>
        <taxon>Annelida</taxon>
        <taxon>Polychaeta</taxon>
        <taxon>Sedentaria</taxon>
        <taxon>Canalipalpata</taxon>
        <taxon>Sabellida</taxon>
        <taxon>Oweniida</taxon>
        <taxon>Oweniidae</taxon>
        <taxon>Owenia</taxon>
    </lineage>
</organism>
<dbReference type="GO" id="GO:0061630">
    <property type="term" value="F:ubiquitin protein ligase activity"/>
    <property type="evidence" value="ECO:0007669"/>
    <property type="project" value="UniProtKB-UniRule"/>
</dbReference>
<dbReference type="InterPro" id="IPR057948">
    <property type="entry name" value="TPR_TRIP12_N"/>
</dbReference>
<evidence type="ECO:0000256" key="12">
    <source>
        <dbReference type="RuleBase" id="RU369009"/>
    </source>
</evidence>
<dbReference type="Gene3D" id="3.30.2160.10">
    <property type="entry name" value="Hect, E3 ligase catalytic domain"/>
    <property type="match status" value="1"/>
</dbReference>
<feature type="region of interest" description="Disordered" evidence="14">
    <location>
        <begin position="427"/>
        <end position="496"/>
    </location>
</feature>
<evidence type="ECO:0000256" key="13">
    <source>
        <dbReference type="SAM" id="Coils"/>
    </source>
</evidence>
<dbReference type="FunFam" id="3.30.2160.10:FF:000013">
    <property type="entry name" value="E3 ubiquitin-protein ligase TRIP12 isoform X1"/>
    <property type="match status" value="1"/>
</dbReference>
<feature type="domain" description="HECT" evidence="15">
    <location>
        <begin position="1845"/>
        <end position="2208"/>
    </location>
</feature>
<dbReference type="Gene3D" id="1.25.10.10">
    <property type="entry name" value="Leucine-rich Repeat Variant"/>
    <property type="match status" value="1"/>
</dbReference>
<feature type="region of interest" description="Disordered" evidence="14">
    <location>
        <begin position="1137"/>
        <end position="1309"/>
    </location>
</feature>
<dbReference type="FunFam" id="3.30.720.50:FF:000001">
    <property type="entry name" value="E3 ubiquitin-protein ligase TRIP12 isoform X1"/>
    <property type="match status" value="1"/>
</dbReference>
<dbReference type="InterPro" id="IPR004170">
    <property type="entry name" value="WWE_dom"/>
</dbReference>
<accession>A0A8S4NKW9</accession>
<dbReference type="InterPro" id="IPR016024">
    <property type="entry name" value="ARM-type_fold"/>
</dbReference>
<dbReference type="GO" id="GO:0016607">
    <property type="term" value="C:nuclear speck"/>
    <property type="evidence" value="ECO:0007669"/>
    <property type="project" value="TreeGrafter"/>
</dbReference>
<dbReference type="InterPro" id="IPR045322">
    <property type="entry name" value="HECTD1/TRIP12-like"/>
</dbReference>
<keyword evidence="7" id="KW-0227">DNA damage</keyword>
<evidence type="ECO:0000256" key="2">
    <source>
        <dbReference type="ARBA" id="ARBA00004642"/>
    </source>
</evidence>
<keyword evidence="8 11" id="KW-0833">Ubl conjugation pathway</keyword>
<evidence type="ECO:0000259" key="15">
    <source>
        <dbReference type="PROSITE" id="PS50237"/>
    </source>
</evidence>
<dbReference type="PANTHER" id="PTHR45670:SF13">
    <property type="entry name" value="E3 UBIQUITIN-PROTEIN LIGASE TRIP12"/>
    <property type="match status" value="1"/>
</dbReference>
<dbReference type="GO" id="GO:0043161">
    <property type="term" value="P:proteasome-mediated ubiquitin-dependent protein catabolic process"/>
    <property type="evidence" value="ECO:0007669"/>
    <property type="project" value="TreeGrafter"/>
</dbReference>
<proteinExistence type="inferred from homology"/>
<protein>
    <recommendedName>
        <fullName evidence="12">E3 ubiquitin-protein ligase</fullName>
        <ecNumber evidence="12">2.3.2.26</ecNumber>
    </recommendedName>
</protein>
<evidence type="ECO:0000256" key="6">
    <source>
        <dbReference type="ARBA" id="ARBA00022679"/>
    </source>
</evidence>
<dbReference type="InterPro" id="IPR035983">
    <property type="entry name" value="Hect_E3_ubiquitin_ligase"/>
</dbReference>
<evidence type="ECO:0000256" key="1">
    <source>
        <dbReference type="ARBA" id="ARBA00000885"/>
    </source>
</evidence>
<feature type="compositionally biased region" description="Basic and acidic residues" evidence="14">
    <location>
        <begin position="1636"/>
        <end position="1650"/>
    </location>
</feature>
<dbReference type="InterPro" id="IPR000569">
    <property type="entry name" value="HECT_dom"/>
</dbReference>
<dbReference type="Gene3D" id="3.30.720.50">
    <property type="match status" value="1"/>
</dbReference>
<dbReference type="SMART" id="SM00678">
    <property type="entry name" value="WWE"/>
    <property type="match status" value="1"/>
</dbReference>
<dbReference type="Pfam" id="PF25579">
    <property type="entry name" value="TPR_TRIP12_N"/>
    <property type="match status" value="1"/>
</dbReference>
<evidence type="ECO:0000313" key="18">
    <source>
        <dbReference type="Proteomes" id="UP000749559"/>
    </source>
</evidence>
<evidence type="ECO:0000256" key="10">
    <source>
        <dbReference type="ARBA" id="ARBA00023242"/>
    </source>
</evidence>
<feature type="compositionally biased region" description="Polar residues" evidence="14">
    <location>
        <begin position="240"/>
        <end position="251"/>
    </location>
</feature>
<feature type="compositionally biased region" description="Basic and acidic residues" evidence="14">
    <location>
        <begin position="1285"/>
        <end position="1294"/>
    </location>
</feature>
<dbReference type="FunFam" id="3.90.1750.10:FF:000006">
    <property type="entry name" value="E3 ubiquitin-protein ligase TRIP12 isoform X1"/>
    <property type="match status" value="1"/>
</dbReference>
<dbReference type="FunFam" id="3.30.2410.10:FF:000005">
    <property type="entry name" value="E3 ubiquitin-protein ligase TRIP12 isoform X1"/>
    <property type="match status" value="1"/>
</dbReference>
<reference evidence="17" key="1">
    <citation type="submission" date="2022-03" db="EMBL/GenBank/DDBJ databases">
        <authorList>
            <person name="Martin C."/>
        </authorList>
    </citation>
    <scope>NUCLEOTIDE SEQUENCE</scope>
</reference>
<comment type="caution">
    <text evidence="17">The sequence shown here is derived from an EMBL/GenBank/DDBJ whole genome shotgun (WGS) entry which is preliminary data.</text>
</comment>
<evidence type="ECO:0000256" key="4">
    <source>
        <dbReference type="ARBA" id="ARBA00006331"/>
    </source>
</evidence>
<feature type="compositionally biased region" description="Low complexity" evidence="14">
    <location>
        <begin position="439"/>
        <end position="451"/>
    </location>
</feature>
<dbReference type="SMART" id="SM00119">
    <property type="entry name" value="HECTc"/>
    <property type="match status" value="1"/>
</dbReference>
<evidence type="ECO:0000259" key="16">
    <source>
        <dbReference type="PROSITE" id="PS50918"/>
    </source>
</evidence>
<dbReference type="GO" id="GO:0006281">
    <property type="term" value="P:DNA repair"/>
    <property type="evidence" value="ECO:0007669"/>
    <property type="project" value="UniProtKB-KW"/>
</dbReference>
<feature type="region of interest" description="Disordered" evidence="14">
    <location>
        <begin position="513"/>
        <end position="550"/>
    </location>
</feature>
<dbReference type="FunFam" id="1.25.10.10:FF:000689">
    <property type="entry name" value="HECT ubiquitin protein ligase family protein KAK"/>
    <property type="match status" value="1"/>
</dbReference>
<feature type="compositionally biased region" description="Basic residues" evidence="14">
    <location>
        <begin position="252"/>
        <end position="263"/>
    </location>
</feature>
<keyword evidence="13" id="KW-0175">Coiled coil</keyword>
<dbReference type="GO" id="GO:0000209">
    <property type="term" value="P:protein polyubiquitination"/>
    <property type="evidence" value="ECO:0007669"/>
    <property type="project" value="TreeGrafter"/>
</dbReference>
<name>A0A8S4NKW9_OWEFU</name>